<gene>
    <name evidence="2" type="ORF">GIL414_LOCUS59914</name>
</gene>
<dbReference type="AlphaFoldDB" id="A0A8S3EF55"/>
<dbReference type="Proteomes" id="UP000681720">
    <property type="component" value="Unassembled WGS sequence"/>
</dbReference>
<name>A0A8S3EF55_9BILA</name>
<evidence type="ECO:0000313" key="2">
    <source>
        <dbReference type="EMBL" id="CAF5050139.1"/>
    </source>
</evidence>
<feature type="region of interest" description="Disordered" evidence="1">
    <location>
        <begin position="1"/>
        <end position="20"/>
    </location>
</feature>
<evidence type="ECO:0000256" key="1">
    <source>
        <dbReference type="SAM" id="MobiDB-lite"/>
    </source>
</evidence>
<reference evidence="2" key="1">
    <citation type="submission" date="2021-02" db="EMBL/GenBank/DDBJ databases">
        <authorList>
            <person name="Nowell W R."/>
        </authorList>
    </citation>
    <scope>NUCLEOTIDE SEQUENCE</scope>
</reference>
<sequence length="77" mass="8954">SSPNHTIKVEDVDDDNDVQLGNNTFYKCNLKTEEEEDDDDEEQQQQQQTLKEGMTQKTAKQTMIERKLHQADARAKE</sequence>
<feature type="non-terminal residue" evidence="2">
    <location>
        <position position="77"/>
    </location>
</feature>
<feature type="region of interest" description="Disordered" evidence="1">
    <location>
        <begin position="33"/>
        <end position="77"/>
    </location>
</feature>
<feature type="compositionally biased region" description="Basic and acidic residues" evidence="1">
    <location>
        <begin position="63"/>
        <end position="77"/>
    </location>
</feature>
<organism evidence="2 3">
    <name type="scientific">Rotaria magnacalcarata</name>
    <dbReference type="NCBI Taxonomy" id="392030"/>
    <lineage>
        <taxon>Eukaryota</taxon>
        <taxon>Metazoa</taxon>
        <taxon>Spiralia</taxon>
        <taxon>Gnathifera</taxon>
        <taxon>Rotifera</taxon>
        <taxon>Eurotatoria</taxon>
        <taxon>Bdelloidea</taxon>
        <taxon>Philodinida</taxon>
        <taxon>Philodinidae</taxon>
        <taxon>Rotaria</taxon>
    </lineage>
</organism>
<accession>A0A8S3EF55</accession>
<proteinExistence type="predicted"/>
<feature type="compositionally biased region" description="Acidic residues" evidence="1">
    <location>
        <begin position="33"/>
        <end position="43"/>
    </location>
</feature>
<evidence type="ECO:0000313" key="3">
    <source>
        <dbReference type="Proteomes" id="UP000681720"/>
    </source>
</evidence>
<feature type="non-terminal residue" evidence="2">
    <location>
        <position position="1"/>
    </location>
</feature>
<protein>
    <submittedName>
        <fullName evidence="2">Uncharacterized protein</fullName>
    </submittedName>
</protein>
<dbReference type="EMBL" id="CAJOBJ010228839">
    <property type="protein sequence ID" value="CAF5050139.1"/>
    <property type="molecule type" value="Genomic_DNA"/>
</dbReference>
<comment type="caution">
    <text evidence="2">The sequence shown here is derived from an EMBL/GenBank/DDBJ whole genome shotgun (WGS) entry which is preliminary data.</text>
</comment>